<feature type="transmembrane region" description="Helical" evidence="2">
    <location>
        <begin position="46"/>
        <end position="64"/>
    </location>
</feature>
<reference evidence="3" key="1">
    <citation type="journal article" date="2023" name="Mol. Ecol. Resour.">
        <title>Chromosome-level genome assembly of a triploid poplar Populus alba 'Berolinensis'.</title>
        <authorList>
            <person name="Chen S."/>
            <person name="Yu Y."/>
            <person name="Wang X."/>
            <person name="Wang S."/>
            <person name="Zhang T."/>
            <person name="Zhou Y."/>
            <person name="He R."/>
            <person name="Meng N."/>
            <person name="Wang Y."/>
            <person name="Liu W."/>
            <person name="Liu Z."/>
            <person name="Liu J."/>
            <person name="Guo Q."/>
            <person name="Huang H."/>
            <person name="Sederoff R.R."/>
            <person name="Wang G."/>
            <person name="Qu G."/>
            <person name="Chen S."/>
        </authorList>
    </citation>
    <scope>NUCLEOTIDE SEQUENCE</scope>
    <source>
        <strain evidence="3">SC-2020</strain>
    </source>
</reference>
<dbReference type="PANTHER" id="PTHR13466:SF0">
    <property type="entry name" value="SMP-LTD DOMAIN-CONTAINING PROTEIN"/>
    <property type="match status" value="1"/>
</dbReference>
<dbReference type="Proteomes" id="UP001164929">
    <property type="component" value="Chromosome 17"/>
</dbReference>
<dbReference type="EMBL" id="JAQIZT010000017">
    <property type="protein sequence ID" value="KAJ6960885.1"/>
    <property type="molecule type" value="Genomic_DNA"/>
</dbReference>
<keyword evidence="2" id="KW-0812">Transmembrane</keyword>
<keyword evidence="4" id="KW-1185">Reference proteome</keyword>
<keyword evidence="2" id="KW-1133">Transmembrane helix</keyword>
<proteinExistence type="predicted"/>
<evidence type="ECO:0000256" key="2">
    <source>
        <dbReference type="SAM" id="Phobius"/>
    </source>
</evidence>
<comment type="subcellular location">
    <subcellularLocation>
        <location evidence="1">Endoplasmic reticulum membrane</location>
    </subcellularLocation>
</comment>
<name>A0AAD6LHV1_9ROSI</name>
<dbReference type="GO" id="GO:0005789">
    <property type="term" value="C:endoplasmic reticulum membrane"/>
    <property type="evidence" value="ECO:0007669"/>
    <property type="project" value="UniProtKB-SubCell"/>
</dbReference>
<evidence type="ECO:0000313" key="3">
    <source>
        <dbReference type="EMBL" id="KAJ6960885.1"/>
    </source>
</evidence>
<dbReference type="AlphaFoldDB" id="A0AAD6LHV1"/>
<evidence type="ECO:0000313" key="4">
    <source>
        <dbReference type="Proteomes" id="UP001164929"/>
    </source>
</evidence>
<protein>
    <submittedName>
        <fullName evidence="3">Uncharacterized protein</fullName>
    </submittedName>
</protein>
<evidence type="ECO:0000256" key="1">
    <source>
        <dbReference type="ARBA" id="ARBA00004586"/>
    </source>
</evidence>
<gene>
    <name evidence="3" type="ORF">NC653_038787</name>
</gene>
<dbReference type="PANTHER" id="PTHR13466">
    <property type="entry name" value="TEX2 PROTEIN-RELATED"/>
    <property type="match status" value="1"/>
</dbReference>
<keyword evidence="2" id="KW-0472">Membrane</keyword>
<dbReference type="GO" id="GO:0008289">
    <property type="term" value="F:lipid binding"/>
    <property type="evidence" value="ECO:0007669"/>
    <property type="project" value="TreeGrafter"/>
</dbReference>
<sequence length="167" mass="18789">MYLGGKSLLNSVAKQVSQVPLSLSIRLGSLRGTVRLHIKPPPSDQLWFGFTSTLMWSLIWSLLLGNARSLAAIRETMVLPNCESVCIPWMLAEKNDWVPRNVAPFIWINQEAASDNAAALELLNSQLDAKTKIEAGRETSYNHPESKHQKTRNAEMFNHHILILQMI</sequence>
<comment type="caution">
    <text evidence="3">The sequence shown here is derived from an EMBL/GenBank/DDBJ whole genome shotgun (WGS) entry which is preliminary data.</text>
</comment>
<accession>A0AAD6LHV1</accession>
<organism evidence="3 4">
    <name type="scientific">Populus alba x Populus x berolinensis</name>
    <dbReference type="NCBI Taxonomy" id="444605"/>
    <lineage>
        <taxon>Eukaryota</taxon>
        <taxon>Viridiplantae</taxon>
        <taxon>Streptophyta</taxon>
        <taxon>Embryophyta</taxon>
        <taxon>Tracheophyta</taxon>
        <taxon>Spermatophyta</taxon>
        <taxon>Magnoliopsida</taxon>
        <taxon>eudicotyledons</taxon>
        <taxon>Gunneridae</taxon>
        <taxon>Pentapetalae</taxon>
        <taxon>rosids</taxon>
        <taxon>fabids</taxon>
        <taxon>Malpighiales</taxon>
        <taxon>Salicaceae</taxon>
        <taxon>Saliceae</taxon>
        <taxon>Populus</taxon>
    </lineage>
</organism>